<dbReference type="Pfam" id="PF00583">
    <property type="entry name" value="Acetyltransf_1"/>
    <property type="match status" value="1"/>
</dbReference>
<evidence type="ECO:0000313" key="2">
    <source>
        <dbReference type="EMBL" id="MBA1145294.1"/>
    </source>
</evidence>
<evidence type="ECO:0000313" key="3">
    <source>
        <dbReference type="Proteomes" id="UP000558284"/>
    </source>
</evidence>
<keyword evidence="3" id="KW-1185">Reference proteome</keyword>
<dbReference type="RefSeq" id="WP_181062188.1">
    <property type="nucleotide sequence ID" value="NZ_JACDTY010000040.1"/>
</dbReference>
<dbReference type="EMBL" id="JACDTY010000040">
    <property type="protein sequence ID" value="MBA1145294.1"/>
    <property type="molecule type" value="Genomic_DNA"/>
</dbReference>
<feature type="domain" description="N-acetyltransferase" evidence="1">
    <location>
        <begin position="3"/>
        <end position="142"/>
    </location>
</feature>
<accession>A0A838BIJ7</accession>
<dbReference type="Gene3D" id="3.40.630.30">
    <property type="match status" value="1"/>
</dbReference>
<protein>
    <submittedName>
        <fullName evidence="2">GNAT family N-acetyltransferase</fullName>
    </submittedName>
</protein>
<dbReference type="Proteomes" id="UP000558284">
    <property type="component" value="Unassembled WGS sequence"/>
</dbReference>
<dbReference type="CDD" id="cd04301">
    <property type="entry name" value="NAT_SF"/>
    <property type="match status" value="1"/>
</dbReference>
<name>A0A838BIJ7_9HYPH</name>
<dbReference type="PROSITE" id="PS51186">
    <property type="entry name" value="GNAT"/>
    <property type="match status" value="1"/>
</dbReference>
<sequence length="142" mass="15754">MNVEIRRLYAGDDALVKRIAEDVFDEPVRTDRLSAYLASSGHMMIVALADGIVVGQCAAVIHRHPDKVTELYIDEVGVSPAYQRQGIARKMLDAMFAIGRENGCGEAWVGTEPDNVPARALYESRREVHGPAEAFVMYVYEL</sequence>
<comment type="caution">
    <text evidence="2">The sequence shown here is derived from an EMBL/GenBank/DDBJ whole genome shotgun (WGS) entry which is preliminary data.</text>
</comment>
<dbReference type="PANTHER" id="PTHR43072">
    <property type="entry name" value="N-ACETYLTRANSFERASE"/>
    <property type="match status" value="1"/>
</dbReference>
<gene>
    <name evidence="2" type="ORF">H0241_34585</name>
</gene>
<dbReference type="GO" id="GO:0016747">
    <property type="term" value="F:acyltransferase activity, transferring groups other than amino-acyl groups"/>
    <property type="evidence" value="ECO:0007669"/>
    <property type="project" value="InterPro"/>
</dbReference>
<proteinExistence type="predicted"/>
<evidence type="ECO:0000259" key="1">
    <source>
        <dbReference type="PROSITE" id="PS51186"/>
    </source>
</evidence>
<dbReference type="InterPro" id="IPR000182">
    <property type="entry name" value="GNAT_dom"/>
</dbReference>
<organism evidence="2 3">
    <name type="scientific">Mesorhizobium neociceri</name>
    <dbReference type="NCBI Taxonomy" id="1307853"/>
    <lineage>
        <taxon>Bacteria</taxon>
        <taxon>Pseudomonadati</taxon>
        <taxon>Pseudomonadota</taxon>
        <taxon>Alphaproteobacteria</taxon>
        <taxon>Hyphomicrobiales</taxon>
        <taxon>Phyllobacteriaceae</taxon>
        <taxon>Mesorhizobium</taxon>
    </lineage>
</organism>
<reference evidence="2 3" key="1">
    <citation type="submission" date="2020-07" db="EMBL/GenBank/DDBJ databases">
        <title>Definition of the novel symbiovar canariense within Mesorhizobium novociceri, a new species of genus Mesorhizobium nodulating Cicer canariense in the Caldera de Taburiente National Park (La Palma, Canary Islands).</title>
        <authorList>
            <person name="Leon-Barrios M."/>
            <person name="Perez-Yepez J."/>
            <person name="Flores-Felix J.D."/>
            <person name="Ramirez-Baena M.H."/>
            <person name="Pulido-Suarez L."/>
            <person name="Igual J.M."/>
            <person name="Velazquez E."/>
            <person name="Peix A."/>
        </authorList>
    </citation>
    <scope>NUCLEOTIDE SEQUENCE [LARGE SCALE GENOMIC DNA]</scope>
    <source>
        <strain evidence="2 3">CCANP35</strain>
    </source>
</reference>
<keyword evidence="2" id="KW-0808">Transferase</keyword>
<dbReference type="SUPFAM" id="SSF55729">
    <property type="entry name" value="Acyl-CoA N-acyltransferases (Nat)"/>
    <property type="match status" value="1"/>
</dbReference>
<dbReference type="AlphaFoldDB" id="A0A838BIJ7"/>
<dbReference type="InterPro" id="IPR016181">
    <property type="entry name" value="Acyl_CoA_acyltransferase"/>
</dbReference>